<proteinExistence type="predicted"/>
<feature type="compositionally biased region" description="Polar residues" evidence="1">
    <location>
        <begin position="74"/>
        <end position="91"/>
    </location>
</feature>
<reference evidence="2" key="1">
    <citation type="submission" date="2018-12" db="EMBL/GenBank/DDBJ databases">
        <authorList>
            <person name="Syme R.A."/>
            <person name="Farfan-Caceres L."/>
            <person name="Lichtenzveig J."/>
        </authorList>
    </citation>
    <scope>NUCLEOTIDE SEQUENCE</scope>
    <source>
        <strain evidence="2">Al4</strain>
    </source>
</reference>
<protein>
    <submittedName>
        <fullName evidence="2">Uncharacterized protein</fullName>
    </submittedName>
</protein>
<sequence>MSSASERPPNATTAQADHPPAKKNGRGRPAVYKKDPVTGKVIRPPGMPKQPYSTRKSSGGVKASKDVVKKASKEPNSVVNAESQAEPSTTPVCIVAEPSQDNDEPDLQDLRRQRIEKLNDGTEEEESRVPVSSTPQKVTTTIYLDTLDEDYYPSCSDGFWAVMYSREPGCEKSKDGLKWTTHPVHLEEAANLMKAMKPQFCAWFENEWLAENARRVTMQAKENVKKMMDEAWGYRSADYKETIPAWDMDLTLDPDVLKL</sequence>
<evidence type="ECO:0000313" key="2">
    <source>
        <dbReference type="EMBL" id="KAF9693218.1"/>
    </source>
</evidence>
<evidence type="ECO:0000256" key="1">
    <source>
        <dbReference type="SAM" id="MobiDB-lite"/>
    </source>
</evidence>
<dbReference type="AlphaFoldDB" id="A0A8H7MFM0"/>
<name>A0A8H7MFM0_9PLEO</name>
<feature type="compositionally biased region" description="Basic and acidic residues" evidence="1">
    <location>
        <begin position="63"/>
        <end position="73"/>
    </location>
</feature>
<gene>
    <name evidence="2" type="ORF">EKO04_008855</name>
</gene>
<dbReference type="Proteomes" id="UP000651452">
    <property type="component" value="Unassembled WGS sequence"/>
</dbReference>
<comment type="caution">
    <text evidence="2">The sequence shown here is derived from an EMBL/GenBank/DDBJ whole genome shotgun (WGS) entry which is preliminary data.</text>
</comment>
<reference evidence="2" key="2">
    <citation type="submission" date="2020-09" db="EMBL/GenBank/DDBJ databases">
        <title>Reference genome assembly for Australian Ascochyta lentis isolate Al4.</title>
        <authorList>
            <person name="Lee R.C."/>
            <person name="Farfan-Caceres L.M."/>
            <person name="Debler J.W."/>
            <person name="Williams A.H."/>
            <person name="Henares B.M."/>
        </authorList>
    </citation>
    <scope>NUCLEOTIDE SEQUENCE</scope>
    <source>
        <strain evidence="2">Al4</strain>
    </source>
</reference>
<dbReference type="EMBL" id="RZGK01000016">
    <property type="protein sequence ID" value="KAF9693218.1"/>
    <property type="molecule type" value="Genomic_DNA"/>
</dbReference>
<dbReference type="OrthoDB" id="10419970at2759"/>
<organism evidence="2 3">
    <name type="scientific">Ascochyta lentis</name>
    <dbReference type="NCBI Taxonomy" id="205686"/>
    <lineage>
        <taxon>Eukaryota</taxon>
        <taxon>Fungi</taxon>
        <taxon>Dikarya</taxon>
        <taxon>Ascomycota</taxon>
        <taxon>Pezizomycotina</taxon>
        <taxon>Dothideomycetes</taxon>
        <taxon>Pleosporomycetidae</taxon>
        <taxon>Pleosporales</taxon>
        <taxon>Pleosporineae</taxon>
        <taxon>Didymellaceae</taxon>
        <taxon>Ascochyta</taxon>
    </lineage>
</organism>
<accession>A0A8H7MFM0</accession>
<evidence type="ECO:0000313" key="3">
    <source>
        <dbReference type="Proteomes" id="UP000651452"/>
    </source>
</evidence>
<feature type="compositionally biased region" description="Polar residues" evidence="1">
    <location>
        <begin position="1"/>
        <end position="15"/>
    </location>
</feature>
<keyword evidence="3" id="KW-1185">Reference proteome</keyword>
<feature type="region of interest" description="Disordered" evidence="1">
    <location>
        <begin position="1"/>
        <end position="108"/>
    </location>
</feature>